<dbReference type="PANTHER" id="PTHR43626">
    <property type="entry name" value="ACYL-COA N-ACYLTRANSFERASE"/>
    <property type="match status" value="1"/>
</dbReference>
<evidence type="ECO:0000259" key="3">
    <source>
        <dbReference type="PROSITE" id="PS51186"/>
    </source>
</evidence>
<protein>
    <submittedName>
        <fullName evidence="4">GNAT family N-acetyltransferase</fullName>
        <ecNumber evidence="4">2.3.-.-</ecNumber>
    </submittedName>
</protein>
<dbReference type="Proteomes" id="UP001568698">
    <property type="component" value="Unassembled WGS sequence"/>
</dbReference>
<dbReference type="Pfam" id="PF13508">
    <property type="entry name" value="Acetyltransf_7"/>
    <property type="match status" value="1"/>
</dbReference>
<dbReference type="InterPro" id="IPR045039">
    <property type="entry name" value="NSI-like"/>
</dbReference>
<dbReference type="EC" id="2.3.-.-" evidence="4"/>
<dbReference type="EMBL" id="JBGLYH010000116">
    <property type="protein sequence ID" value="MEZ7198926.1"/>
    <property type="molecule type" value="Genomic_DNA"/>
</dbReference>
<reference evidence="4 5" key="1">
    <citation type="submission" date="2024-08" db="EMBL/GenBank/DDBJ databases">
        <title>Sulfate-reducing bacteria isolated from formation water of the oil field in Kazakhstan and description of Pseudodesulfovibrio sp.</title>
        <authorList>
            <person name="Bidzhieva S.K."/>
            <person name="Tourova T.P."/>
            <person name="Grouzdev D.S."/>
            <person name="Beletsky A.V."/>
            <person name="Sokolova D.S."/>
            <person name="Samigullina S.R."/>
            <person name="Poltaraus A.B."/>
            <person name="Avtukh A.N."/>
            <person name="Tereshina V.M."/>
            <person name="Zhaparov N.S."/>
            <person name="Mardanov A.V."/>
            <person name="Nazina T.N."/>
        </authorList>
    </citation>
    <scope>NUCLEOTIDE SEQUENCE [LARGE SCALE GENOMIC DNA]</scope>
    <source>
        <strain evidence="4 5">9FUS</strain>
    </source>
</reference>
<dbReference type="Gene3D" id="3.40.630.30">
    <property type="match status" value="1"/>
</dbReference>
<dbReference type="PANTHER" id="PTHR43626:SF4">
    <property type="entry name" value="GCN5-RELATED N-ACETYLTRANSFERASE 2, CHLOROPLASTIC"/>
    <property type="match status" value="1"/>
</dbReference>
<dbReference type="SUPFAM" id="SSF55729">
    <property type="entry name" value="Acyl-CoA N-acyltransferases (Nat)"/>
    <property type="match status" value="1"/>
</dbReference>
<keyword evidence="5" id="KW-1185">Reference proteome</keyword>
<evidence type="ECO:0000256" key="2">
    <source>
        <dbReference type="ARBA" id="ARBA00023315"/>
    </source>
</evidence>
<evidence type="ECO:0000313" key="4">
    <source>
        <dbReference type="EMBL" id="MEZ7198926.1"/>
    </source>
</evidence>
<dbReference type="GO" id="GO:0016746">
    <property type="term" value="F:acyltransferase activity"/>
    <property type="evidence" value="ECO:0007669"/>
    <property type="project" value="UniProtKB-KW"/>
</dbReference>
<evidence type="ECO:0000313" key="5">
    <source>
        <dbReference type="Proteomes" id="UP001568698"/>
    </source>
</evidence>
<dbReference type="InterPro" id="IPR016181">
    <property type="entry name" value="Acyl_CoA_acyltransferase"/>
</dbReference>
<accession>A0ABV4K9G9</accession>
<dbReference type="RefSeq" id="WP_371388402.1">
    <property type="nucleotide sequence ID" value="NZ_JBGLYH010000116.1"/>
</dbReference>
<gene>
    <name evidence="4" type="ORF">AB6M95_19465</name>
</gene>
<comment type="caution">
    <text evidence="4">The sequence shown here is derived from an EMBL/GenBank/DDBJ whole genome shotgun (WGS) entry which is preliminary data.</text>
</comment>
<keyword evidence="1 4" id="KW-0808">Transferase</keyword>
<keyword evidence="2 4" id="KW-0012">Acyltransferase</keyword>
<dbReference type="InterPro" id="IPR000182">
    <property type="entry name" value="GNAT_dom"/>
</dbReference>
<evidence type="ECO:0000256" key="1">
    <source>
        <dbReference type="ARBA" id="ARBA00022679"/>
    </source>
</evidence>
<organism evidence="4 5">
    <name type="scientific">Pseudodesulfovibrio karagichevae</name>
    <dbReference type="NCBI Taxonomy" id="3239305"/>
    <lineage>
        <taxon>Bacteria</taxon>
        <taxon>Pseudomonadati</taxon>
        <taxon>Thermodesulfobacteriota</taxon>
        <taxon>Desulfovibrionia</taxon>
        <taxon>Desulfovibrionales</taxon>
        <taxon>Desulfovibrionaceae</taxon>
    </lineage>
</organism>
<dbReference type="PROSITE" id="PS51186">
    <property type="entry name" value="GNAT"/>
    <property type="match status" value="1"/>
</dbReference>
<name>A0ABV4K9G9_9BACT</name>
<feature type="domain" description="N-acetyltransferase" evidence="3">
    <location>
        <begin position="1"/>
        <end position="135"/>
    </location>
</feature>
<sequence>MDLRILNDCEDVDWQAVADILKTVGMAHHAPEVHAKAFRASHTTVFVYDGDRLVGFGRALSDGAYQAAVYDCAVLPEYQGHKLGARIMRAILDGVGHCNVILYAAPGKEGFYRKQGFSLLKTGMGRFVRADIMQEKGFIE</sequence>
<dbReference type="CDD" id="cd04301">
    <property type="entry name" value="NAT_SF"/>
    <property type="match status" value="1"/>
</dbReference>
<proteinExistence type="predicted"/>